<protein>
    <recommendedName>
        <fullName evidence="2">Chalcone isomerase domain-containing protein</fullName>
    </recommendedName>
</protein>
<organism evidence="3 4">
    <name type="scientific">Geranomyces variabilis</name>
    <dbReference type="NCBI Taxonomy" id="109894"/>
    <lineage>
        <taxon>Eukaryota</taxon>
        <taxon>Fungi</taxon>
        <taxon>Fungi incertae sedis</taxon>
        <taxon>Chytridiomycota</taxon>
        <taxon>Chytridiomycota incertae sedis</taxon>
        <taxon>Chytridiomycetes</taxon>
        <taxon>Spizellomycetales</taxon>
        <taxon>Powellomycetaceae</taxon>
        <taxon>Geranomyces</taxon>
    </lineage>
</organism>
<sequence>MPLPRSLASSAASRPAISAARCARQTPRALVRTARPSITTVRHSSSVPHHASFPPRRSSHAVGTALFAAVAAAFLMFGTTAVHADAPPDLANPAVDAVQEPVTKKPVPKTLSLVYDGRPHVFHLLGLGVRQVTFLNISVYTVGFYLDSRSMDALRKRAATFAPFTSAPEKKLEDVVEPLIRGDAAEVSVRVVPVRDTDGPHLRNGFMRILTARMGHESATLSETDRQAILEAMDVFRAAFPTGQVKKGEEFVLTKTAGGALRLQHKGVEIAYVRNRWVAERLMEGYLREKKAIAPKLRKSVAAGLHALFTGHEDF</sequence>
<accession>A0AAD5XKA4</accession>
<dbReference type="Pfam" id="PF16035">
    <property type="entry name" value="Chalcone_2"/>
    <property type="match status" value="1"/>
</dbReference>
<evidence type="ECO:0000313" key="3">
    <source>
        <dbReference type="EMBL" id="KAJ3173387.1"/>
    </source>
</evidence>
<keyword evidence="1" id="KW-1133">Transmembrane helix</keyword>
<keyword evidence="1" id="KW-0812">Transmembrane</keyword>
<gene>
    <name evidence="3" type="ORF">HDU87_007656</name>
</gene>
<feature type="domain" description="Chalcone isomerase" evidence="2">
    <location>
        <begin position="122"/>
        <end position="302"/>
    </location>
</feature>
<feature type="transmembrane region" description="Helical" evidence="1">
    <location>
        <begin position="61"/>
        <end position="82"/>
    </location>
</feature>
<dbReference type="Gene3D" id="3.50.70.10">
    <property type="match status" value="1"/>
</dbReference>
<dbReference type="InterPro" id="IPR016087">
    <property type="entry name" value="Chalcone_isomerase"/>
</dbReference>
<proteinExistence type="predicted"/>
<dbReference type="InterPro" id="IPR036298">
    <property type="entry name" value="Chalcone_isomerase_sf"/>
</dbReference>
<keyword evidence="1" id="KW-0472">Membrane</keyword>
<evidence type="ECO:0000256" key="1">
    <source>
        <dbReference type="SAM" id="Phobius"/>
    </source>
</evidence>
<dbReference type="AlphaFoldDB" id="A0AAD5XKA4"/>
<evidence type="ECO:0000313" key="4">
    <source>
        <dbReference type="Proteomes" id="UP001212152"/>
    </source>
</evidence>
<dbReference type="PANTHER" id="PTHR47284:SF3">
    <property type="entry name" value="FATTY-ACID-BINDING PROTEIN 2"/>
    <property type="match status" value="1"/>
</dbReference>
<dbReference type="EMBL" id="JADGJQ010000071">
    <property type="protein sequence ID" value="KAJ3173387.1"/>
    <property type="molecule type" value="Genomic_DNA"/>
</dbReference>
<name>A0AAD5XKA4_9FUNG</name>
<reference evidence="3" key="1">
    <citation type="submission" date="2020-05" db="EMBL/GenBank/DDBJ databases">
        <title>Phylogenomic resolution of chytrid fungi.</title>
        <authorList>
            <person name="Stajich J.E."/>
            <person name="Amses K."/>
            <person name="Simmons R."/>
            <person name="Seto K."/>
            <person name="Myers J."/>
            <person name="Bonds A."/>
            <person name="Quandt C.A."/>
            <person name="Barry K."/>
            <person name="Liu P."/>
            <person name="Grigoriev I."/>
            <person name="Longcore J.E."/>
            <person name="James T.Y."/>
        </authorList>
    </citation>
    <scope>NUCLEOTIDE SEQUENCE</scope>
    <source>
        <strain evidence="3">JEL0379</strain>
    </source>
</reference>
<comment type="caution">
    <text evidence="3">The sequence shown here is derived from an EMBL/GenBank/DDBJ whole genome shotgun (WGS) entry which is preliminary data.</text>
</comment>
<dbReference type="GO" id="GO:0016872">
    <property type="term" value="F:intramolecular lyase activity"/>
    <property type="evidence" value="ECO:0007669"/>
    <property type="project" value="InterPro"/>
</dbReference>
<dbReference type="Proteomes" id="UP001212152">
    <property type="component" value="Unassembled WGS sequence"/>
</dbReference>
<dbReference type="SUPFAM" id="SSF54626">
    <property type="entry name" value="Chalcone isomerase"/>
    <property type="match status" value="1"/>
</dbReference>
<dbReference type="PANTHER" id="PTHR47284">
    <property type="entry name" value="FATTY-ACID-BINDING PROTEIN 2"/>
    <property type="match status" value="1"/>
</dbReference>
<evidence type="ECO:0000259" key="2">
    <source>
        <dbReference type="Pfam" id="PF16035"/>
    </source>
</evidence>
<keyword evidence="4" id="KW-1185">Reference proteome</keyword>
<dbReference type="InterPro" id="IPR016088">
    <property type="entry name" value="Chalcone_isomerase_3-sand"/>
</dbReference>
<feature type="transmembrane region" description="Helical" evidence="1">
    <location>
        <begin position="121"/>
        <end position="146"/>
    </location>
</feature>